<dbReference type="Proteomes" id="UP000494256">
    <property type="component" value="Unassembled WGS sequence"/>
</dbReference>
<dbReference type="EMBL" id="CADEBD010000337">
    <property type="protein sequence ID" value="CAB3247547.1"/>
    <property type="molecule type" value="Genomic_DNA"/>
</dbReference>
<comment type="caution">
    <text evidence="2">The sequence shown here is derived from an EMBL/GenBank/DDBJ whole genome shotgun (WGS) entry which is preliminary data.</text>
</comment>
<sequence length="164" mass="19324">MDIIFQLETTEIFQKESQEVLSSLYYTRNESNTQLGQNVYEKAKQELQTIISHCDFDIQNVIKLFNNKGWDQKRVLYFTALIEKYWSDLINAALNHYSSNYGETVTNFNWLVKFIFGTSELKTLRYPLLQLLVTTINKTGQNRITYDINKDMLLKMINVLENIS</sequence>
<accession>A0A8S1AIK8</accession>
<keyword evidence="3" id="KW-1185">Reference proteome</keyword>
<dbReference type="OrthoDB" id="64318at2759"/>
<dbReference type="Proteomes" id="UP000494106">
    <property type="component" value="Unassembled WGS sequence"/>
</dbReference>
<reference evidence="3 4" key="1">
    <citation type="submission" date="2020-04" db="EMBL/GenBank/DDBJ databases">
        <authorList>
            <person name="Wallbank WR R."/>
            <person name="Pardo Diaz C."/>
            <person name="Kozak K."/>
            <person name="Martin S."/>
            <person name="Jiggins C."/>
            <person name="Moest M."/>
            <person name="Warren A I."/>
            <person name="Byers J.R.P. K."/>
            <person name="Montejo-Kovacevich G."/>
            <person name="Yen C E."/>
        </authorList>
    </citation>
    <scope>NUCLEOTIDE SEQUENCE [LARGE SCALE GENOMIC DNA]</scope>
</reference>
<dbReference type="EMBL" id="CADEBC010000135">
    <property type="protein sequence ID" value="CAB3223720.1"/>
    <property type="molecule type" value="Genomic_DNA"/>
</dbReference>
<name>A0A8S1AIK8_ARCPL</name>
<evidence type="ECO:0000313" key="3">
    <source>
        <dbReference type="Proteomes" id="UP000494106"/>
    </source>
</evidence>
<protein>
    <submittedName>
        <fullName evidence="2">Uncharacterized protein</fullName>
    </submittedName>
</protein>
<evidence type="ECO:0000313" key="2">
    <source>
        <dbReference type="EMBL" id="CAB3247547.1"/>
    </source>
</evidence>
<evidence type="ECO:0000313" key="4">
    <source>
        <dbReference type="Proteomes" id="UP000494256"/>
    </source>
</evidence>
<proteinExistence type="predicted"/>
<evidence type="ECO:0000313" key="1">
    <source>
        <dbReference type="EMBL" id="CAB3223720.1"/>
    </source>
</evidence>
<organism evidence="2 4">
    <name type="scientific">Arctia plantaginis</name>
    <name type="common">Wood tiger moth</name>
    <name type="synonym">Phalaena plantaginis</name>
    <dbReference type="NCBI Taxonomy" id="874455"/>
    <lineage>
        <taxon>Eukaryota</taxon>
        <taxon>Metazoa</taxon>
        <taxon>Ecdysozoa</taxon>
        <taxon>Arthropoda</taxon>
        <taxon>Hexapoda</taxon>
        <taxon>Insecta</taxon>
        <taxon>Pterygota</taxon>
        <taxon>Neoptera</taxon>
        <taxon>Endopterygota</taxon>
        <taxon>Lepidoptera</taxon>
        <taxon>Glossata</taxon>
        <taxon>Ditrysia</taxon>
        <taxon>Noctuoidea</taxon>
        <taxon>Erebidae</taxon>
        <taxon>Arctiinae</taxon>
        <taxon>Arctia</taxon>
    </lineage>
</organism>
<dbReference type="AlphaFoldDB" id="A0A8S1AIK8"/>
<gene>
    <name evidence="2" type="ORF">APLA_LOCUS11999</name>
    <name evidence="1" type="ORF">APLA_LOCUS1783</name>
</gene>